<keyword evidence="8 10" id="KW-0456">Lyase</keyword>
<dbReference type="PROSITE" id="PS51671">
    <property type="entry name" value="ACT"/>
    <property type="match status" value="1"/>
</dbReference>
<dbReference type="InterPro" id="IPR002912">
    <property type="entry name" value="ACT_dom"/>
</dbReference>
<evidence type="ECO:0000256" key="2">
    <source>
        <dbReference type="ARBA" id="ARBA00008636"/>
    </source>
</evidence>
<comment type="caution">
    <text evidence="13">The sequence shown here is derived from an EMBL/GenBank/DDBJ whole genome shotgun (WGS) entry which is preliminary data.</text>
</comment>
<evidence type="ECO:0000256" key="11">
    <source>
        <dbReference type="RuleBase" id="RU366059"/>
    </source>
</evidence>
<dbReference type="PANTHER" id="PTHR30182">
    <property type="entry name" value="L-SERINE DEHYDRATASE"/>
    <property type="match status" value="1"/>
</dbReference>
<evidence type="ECO:0000256" key="6">
    <source>
        <dbReference type="ARBA" id="ARBA00023004"/>
    </source>
</evidence>
<name>A0A916JR66_9BACL</name>
<dbReference type="EMBL" id="CAJVAS010000001">
    <property type="protein sequence ID" value="CAG7595892.1"/>
    <property type="molecule type" value="Genomic_DNA"/>
</dbReference>
<evidence type="ECO:0000313" key="13">
    <source>
        <dbReference type="EMBL" id="CAG7595892.1"/>
    </source>
</evidence>
<evidence type="ECO:0000256" key="3">
    <source>
        <dbReference type="ARBA" id="ARBA00022432"/>
    </source>
</evidence>
<feature type="domain" description="ACT" evidence="12">
    <location>
        <begin position="148"/>
        <end position="220"/>
    </location>
</feature>
<comment type="pathway">
    <text evidence="10">Carbohydrate biosynthesis; gluconeogenesis.</text>
</comment>
<evidence type="ECO:0000256" key="10">
    <source>
        <dbReference type="PIRNR" id="PIRNR036692"/>
    </source>
</evidence>
<evidence type="ECO:0000256" key="9">
    <source>
        <dbReference type="ARBA" id="ARBA00049406"/>
    </source>
</evidence>
<dbReference type="GO" id="GO:0046872">
    <property type="term" value="F:metal ion binding"/>
    <property type="evidence" value="ECO:0007669"/>
    <property type="project" value="UniProtKB-KW"/>
</dbReference>
<dbReference type="InterPro" id="IPR051318">
    <property type="entry name" value="Fe-S_L-Ser"/>
</dbReference>
<keyword evidence="4 10" id="KW-0004">4Fe-4S</keyword>
<protein>
    <recommendedName>
        <fullName evidence="10">L-serine deaminase</fullName>
    </recommendedName>
</protein>
<gene>
    <name evidence="13" type="primary">sdhB</name>
    <name evidence="13" type="ORF">PAESOLCIP111_00060</name>
</gene>
<dbReference type="GO" id="GO:0003941">
    <property type="term" value="F:L-serine ammonia-lyase activity"/>
    <property type="evidence" value="ECO:0007669"/>
    <property type="project" value="UniProtKB-UniRule"/>
</dbReference>
<dbReference type="PIRSF" id="PIRSF036692">
    <property type="entry name" value="SDH_B"/>
    <property type="match status" value="1"/>
</dbReference>
<dbReference type="RefSeq" id="WP_218089899.1">
    <property type="nucleotide sequence ID" value="NZ_CAJVAS010000001.1"/>
</dbReference>
<keyword evidence="5 10" id="KW-0479">Metal-binding</keyword>
<evidence type="ECO:0000256" key="8">
    <source>
        <dbReference type="ARBA" id="ARBA00023239"/>
    </source>
</evidence>
<accession>A0A916JR66</accession>
<dbReference type="Pfam" id="PF03315">
    <property type="entry name" value="SDH_beta"/>
    <property type="match status" value="1"/>
</dbReference>
<dbReference type="GO" id="GO:0051539">
    <property type="term" value="F:4 iron, 4 sulfur cluster binding"/>
    <property type="evidence" value="ECO:0007669"/>
    <property type="project" value="UniProtKB-UniRule"/>
</dbReference>
<evidence type="ECO:0000256" key="5">
    <source>
        <dbReference type="ARBA" id="ARBA00022723"/>
    </source>
</evidence>
<proteinExistence type="inferred from homology"/>
<dbReference type="InterPro" id="IPR005131">
    <property type="entry name" value="Ser_deHydtase_bsu"/>
</dbReference>
<sequence>MRFKDVFSIIGPAMVGPSSSHTAGAVRLGRIARSLLAAEPQWAEIGLYGSFADTYRGHGTDLALIGGLLGYDPDDARLVRSAEEAELAGLKVTIKPFHSPAAHPNTAEIRLGAADAVMTVRGASIGGGNVEIERVNEFDVRFTGSYPTLLVFHVDRKGMIAEITALLSGSGINIGSMDVDRDGRNGNALTVIEADAALPGDLLSGIAALPDVQSLRWIQTMEGKP</sequence>
<dbReference type="NCBIfam" id="TIGR00719">
    <property type="entry name" value="sda_beta"/>
    <property type="match status" value="1"/>
</dbReference>
<keyword evidence="6 10" id="KW-0408">Iron</keyword>
<evidence type="ECO:0000256" key="7">
    <source>
        <dbReference type="ARBA" id="ARBA00023014"/>
    </source>
</evidence>
<dbReference type="InterPro" id="IPR004643">
    <property type="entry name" value="Fe-S_L-Ser_bsu"/>
</dbReference>
<dbReference type="Pfam" id="PF01842">
    <property type="entry name" value="ACT"/>
    <property type="match status" value="1"/>
</dbReference>
<dbReference type="GO" id="GO:0006094">
    <property type="term" value="P:gluconeogenesis"/>
    <property type="evidence" value="ECO:0007669"/>
    <property type="project" value="UniProtKB-KW"/>
</dbReference>
<evidence type="ECO:0000259" key="12">
    <source>
        <dbReference type="PROSITE" id="PS51671"/>
    </source>
</evidence>
<comment type="similarity">
    <text evidence="2 10 11">Belongs to the iron-sulfur dependent L-serine dehydratase family.</text>
</comment>
<evidence type="ECO:0000256" key="4">
    <source>
        <dbReference type="ARBA" id="ARBA00022485"/>
    </source>
</evidence>
<comment type="cofactor">
    <cofactor evidence="1 11">
        <name>[4Fe-4S] cluster</name>
        <dbReference type="ChEBI" id="CHEBI:49883"/>
    </cofactor>
</comment>
<reference evidence="13" key="1">
    <citation type="submission" date="2021-06" db="EMBL/GenBank/DDBJ databases">
        <authorList>
            <person name="Criscuolo A."/>
        </authorList>
    </citation>
    <scope>NUCLEOTIDE SEQUENCE</scope>
    <source>
        <strain evidence="13">CIP111600</strain>
    </source>
</reference>
<comment type="catalytic activity">
    <reaction evidence="9 10 11">
        <text>L-serine = pyruvate + NH4(+)</text>
        <dbReference type="Rhea" id="RHEA:19169"/>
        <dbReference type="ChEBI" id="CHEBI:15361"/>
        <dbReference type="ChEBI" id="CHEBI:28938"/>
        <dbReference type="ChEBI" id="CHEBI:33384"/>
        <dbReference type="EC" id="4.3.1.17"/>
    </reaction>
</comment>
<keyword evidence="7 10" id="KW-0411">Iron-sulfur</keyword>
<dbReference type="CDD" id="cd04903">
    <property type="entry name" value="ACT_LSD"/>
    <property type="match status" value="1"/>
</dbReference>
<dbReference type="Proteomes" id="UP000693672">
    <property type="component" value="Unassembled WGS sequence"/>
</dbReference>
<dbReference type="PANTHER" id="PTHR30182:SF12">
    <property type="entry name" value="L-SERINE DEHYDRATASE, BETA CHAIN-RELATED"/>
    <property type="match status" value="1"/>
</dbReference>
<organism evidence="13 14">
    <name type="scientific">Paenibacillus solanacearum</name>
    <dbReference type="NCBI Taxonomy" id="2048548"/>
    <lineage>
        <taxon>Bacteria</taxon>
        <taxon>Bacillati</taxon>
        <taxon>Bacillota</taxon>
        <taxon>Bacilli</taxon>
        <taxon>Bacillales</taxon>
        <taxon>Paenibacillaceae</taxon>
        <taxon>Paenibacillus</taxon>
    </lineage>
</organism>
<keyword evidence="14" id="KW-1185">Reference proteome</keyword>
<evidence type="ECO:0000313" key="14">
    <source>
        <dbReference type="Proteomes" id="UP000693672"/>
    </source>
</evidence>
<dbReference type="AlphaFoldDB" id="A0A916JR66"/>
<keyword evidence="3 10" id="KW-0312">Gluconeogenesis</keyword>
<evidence type="ECO:0000256" key="1">
    <source>
        <dbReference type="ARBA" id="ARBA00001966"/>
    </source>
</evidence>